<sequence length="558" mass="62814">MGSGQNNNERNFNKIVSRQSTGVPPWLSKSTSPLHVQLLVGDVPFTLDRELLAARSAKIAALIKVNSHSQEDLSHSLGDIPPEPKTFELVARFCYGLEVHMSSKNVVPLICLAHYLRMTENHSRNNLLSKALTFFEKRVLPSWNETIKALRTMENIFQEAVNFGLVDACSESIIDKALADPRLLGEPICKDDDIDNVYRPNARRRLFDPEGEGQPEDLTMLPLQLYEPIMLEMSKRGAPSKYVAASLCTYVNKWVFPISKGSEKMSIKERNSSGEVIEAVEMLLSHERGLLPCNLLFDMLRCAIILGANPHCINGFEARIGKQLEEATAKDLLIPCQYDTECVRRILKIFYGNYTSSDISGLITVAQLLEDFLAMAASEKDLKLEAFVSLGEISSAASLGAQRSSDGIYRAVDIYLDQHRYLTESEREQVCRVLDCQKMSLEACEHAAKNERLPLRVVVQVLFAGKEDVAKLECGGQQEEEVRSEMKLKNMCSKVMGLEIEGECHNNMMRKENIGSGSSRSVKKDKVKVSMWRDMKRKFGCINNDMHDYNCQTKKKNM</sequence>
<dbReference type="PROSITE" id="PS50097">
    <property type="entry name" value="BTB"/>
    <property type="match status" value="1"/>
</dbReference>
<evidence type="ECO:0000256" key="3">
    <source>
        <dbReference type="PROSITE-ProRule" id="PRU00982"/>
    </source>
</evidence>
<evidence type="ECO:0000313" key="6">
    <source>
        <dbReference type="EMBL" id="KAE7997655.1"/>
    </source>
</evidence>
<dbReference type="InterPro" id="IPR043454">
    <property type="entry name" value="NPH3/RPT2-like"/>
</dbReference>
<organism evidence="6 7">
    <name type="scientific">Carpinus fangiana</name>
    <dbReference type="NCBI Taxonomy" id="176857"/>
    <lineage>
        <taxon>Eukaryota</taxon>
        <taxon>Viridiplantae</taxon>
        <taxon>Streptophyta</taxon>
        <taxon>Embryophyta</taxon>
        <taxon>Tracheophyta</taxon>
        <taxon>Spermatophyta</taxon>
        <taxon>Magnoliopsida</taxon>
        <taxon>eudicotyledons</taxon>
        <taxon>Gunneridae</taxon>
        <taxon>Pentapetalae</taxon>
        <taxon>rosids</taxon>
        <taxon>fabids</taxon>
        <taxon>Fagales</taxon>
        <taxon>Betulaceae</taxon>
        <taxon>Carpinus</taxon>
    </lineage>
</organism>
<dbReference type="OrthoDB" id="1878376at2759"/>
<dbReference type="UniPathway" id="UPA00143"/>
<evidence type="ECO:0000256" key="2">
    <source>
        <dbReference type="ARBA" id="ARBA00022786"/>
    </source>
</evidence>
<dbReference type="Pfam" id="PF03000">
    <property type="entry name" value="NPH3"/>
    <property type="match status" value="1"/>
</dbReference>
<dbReference type="PANTHER" id="PTHR32370">
    <property type="entry name" value="OS12G0117600 PROTEIN"/>
    <property type="match status" value="1"/>
</dbReference>
<dbReference type="Proteomes" id="UP000327013">
    <property type="component" value="Chromosome 1"/>
</dbReference>
<dbReference type="InterPro" id="IPR027356">
    <property type="entry name" value="NPH3_dom"/>
</dbReference>
<evidence type="ECO:0008006" key="8">
    <source>
        <dbReference type="Google" id="ProtNLM"/>
    </source>
</evidence>
<feature type="domain" description="BTB" evidence="4">
    <location>
        <begin position="34"/>
        <end position="103"/>
    </location>
</feature>
<reference evidence="6 7" key="1">
    <citation type="submission" date="2019-06" db="EMBL/GenBank/DDBJ databases">
        <title>A chromosomal-level reference genome of Carpinus fangiana (Coryloideae, Betulaceae).</title>
        <authorList>
            <person name="Yang X."/>
            <person name="Wang Z."/>
            <person name="Zhang L."/>
            <person name="Hao G."/>
            <person name="Liu J."/>
            <person name="Yang Y."/>
        </authorList>
    </citation>
    <scope>NUCLEOTIDE SEQUENCE [LARGE SCALE GENOMIC DNA]</scope>
    <source>
        <strain evidence="6">Cfa_2016G</strain>
        <tissue evidence="6">Leaf</tissue>
    </source>
</reference>
<gene>
    <name evidence="6" type="ORF">FH972_002270</name>
</gene>
<dbReference type="InterPro" id="IPR000210">
    <property type="entry name" value="BTB/POZ_dom"/>
</dbReference>
<accession>A0A5N6QEV8</accession>
<dbReference type="EMBL" id="CM017321">
    <property type="protein sequence ID" value="KAE7997655.1"/>
    <property type="molecule type" value="Genomic_DNA"/>
</dbReference>
<comment type="similarity">
    <text evidence="3">Belongs to the NPH3 family.</text>
</comment>
<protein>
    <recommendedName>
        <fullName evidence="8">NPH3 domain-containing protein</fullName>
    </recommendedName>
</protein>
<evidence type="ECO:0000259" key="4">
    <source>
        <dbReference type="PROSITE" id="PS50097"/>
    </source>
</evidence>
<dbReference type="AlphaFoldDB" id="A0A5N6QEV8"/>
<dbReference type="SUPFAM" id="SSF54695">
    <property type="entry name" value="POZ domain"/>
    <property type="match status" value="1"/>
</dbReference>
<name>A0A5N6QEV8_9ROSI</name>
<proteinExistence type="inferred from homology"/>
<dbReference type="Pfam" id="PF00651">
    <property type="entry name" value="BTB"/>
    <property type="match status" value="1"/>
</dbReference>
<dbReference type="InterPro" id="IPR011333">
    <property type="entry name" value="SKP1/BTB/POZ_sf"/>
</dbReference>
<evidence type="ECO:0000313" key="7">
    <source>
        <dbReference type="Proteomes" id="UP000327013"/>
    </source>
</evidence>
<keyword evidence="2" id="KW-0833">Ubl conjugation pathway</keyword>
<comment type="pathway">
    <text evidence="1">Protein modification; protein ubiquitination.</text>
</comment>
<evidence type="ECO:0000259" key="5">
    <source>
        <dbReference type="PROSITE" id="PS51649"/>
    </source>
</evidence>
<keyword evidence="7" id="KW-1185">Reference proteome</keyword>
<evidence type="ECO:0000256" key="1">
    <source>
        <dbReference type="ARBA" id="ARBA00004906"/>
    </source>
</evidence>
<dbReference type="Gene3D" id="3.30.710.10">
    <property type="entry name" value="Potassium Channel Kv1.1, Chain A"/>
    <property type="match status" value="1"/>
</dbReference>
<feature type="domain" description="NPH3" evidence="5">
    <location>
        <begin position="212"/>
        <end position="468"/>
    </location>
</feature>
<dbReference type="PROSITE" id="PS51649">
    <property type="entry name" value="NPH3"/>
    <property type="match status" value="1"/>
</dbReference>
<dbReference type="GO" id="GO:0016567">
    <property type="term" value="P:protein ubiquitination"/>
    <property type="evidence" value="ECO:0007669"/>
    <property type="project" value="UniProtKB-UniPathway"/>
</dbReference>